<evidence type="ECO:0000256" key="3">
    <source>
        <dbReference type="SAM" id="SignalP"/>
    </source>
</evidence>
<dbReference type="EMBL" id="MGHL01000006">
    <property type="protein sequence ID" value="OGM70345.1"/>
    <property type="molecule type" value="Genomic_DNA"/>
</dbReference>
<dbReference type="PROSITE" id="PS51841">
    <property type="entry name" value="LTD"/>
    <property type="match status" value="1"/>
</dbReference>
<dbReference type="SUPFAM" id="SSF74853">
    <property type="entry name" value="Lamin A/C globular tail domain"/>
    <property type="match status" value="1"/>
</dbReference>
<keyword evidence="2" id="KW-0812">Transmembrane</keyword>
<evidence type="ECO:0000256" key="1">
    <source>
        <dbReference type="SAM" id="MobiDB-lite"/>
    </source>
</evidence>
<reference evidence="5 6" key="1">
    <citation type="journal article" date="2016" name="Nat. Commun.">
        <title>Thousands of microbial genomes shed light on interconnected biogeochemical processes in an aquifer system.</title>
        <authorList>
            <person name="Anantharaman K."/>
            <person name="Brown C.T."/>
            <person name="Hug L.A."/>
            <person name="Sharon I."/>
            <person name="Castelle C.J."/>
            <person name="Probst A.J."/>
            <person name="Thomas B.C."/>
            <person name="Singh A."/>
            <person name="Wilkins M.J."/>
            <person name="Karaoz U."/>
            <person name="Brodie E.L."/>
            <person name="Williams K.H."/>
            <person name="Hubbard S.S."/>
            <person name="Banfield J.F."/>
        </authorList>
    </citation>
    <scope>NUCLEOTIDE SEQUENCE [LARGE SCALE GENOMIC DNA]</scope>
</reference>
<name>A0A1F8C3V8_9BACT</name>
<evidence type="ECO:0000259" key="4">
    <source>
        <dbReference type="PROSITE" id="PS51841"/>
    </source>
</evidence>
<feature type="transmembrane region" description="Helical" evidence="2">
    <location>
        <begin position="237"/>
        <end position="260"/>
    </location>
</feature>
<accession>A0A1F8C3V8</accession>
<evidence type="ECO:0000313" key="6">
    <source>
        <dbReference type="Proteomes" id="UP000178429"/>
    </source>
</evidence>
<evidence type="ECO:0000313" key="5">
    <source>
        <dbReference type="EMBL" id="OGM70345.1"/>
    </source>
</evidence>
<keyword evidence="2" id="KW-1133">Transmembrane helix</keyword>
<dbReference type="STRING" id="1802525.A2975_04735"/>
<feature type="compositionally biased region" description="Low complexity" evidence="1">
    <location>
        <begin position="165"/>
        <end position="175"/>
    </location>
</feature>
<feature type="region of interest" description="Disordered" evidence="1">
    <location>
        <begin position="148"/>
        <end position="211"/>
    </location>
</feature>
<keyword evidence="2" id="KW-0472">Membrane</keyword>
<feature type="domain" description="LTD" evidence="4">
    <location>
        <begin position="16"/>
        <end position="140"/>
    </location>
</feature>
<feature type="signal peptide" evidence="3">
    <location>
        <begin position="1"/>
        <end position="24"/>
    </location>
</feature>
<proteinExistence type="predicted"/>
<dbReference type="InterPro" id="IPR001322">
    <property type="entry name" value="Lamin_tail_dom"/>
</dbReference>
<comment type="caution">
    <text evidence="5">The sequence shown here is derived from an EMBL/GenBank/DDBJ whole genome shotgun (WGS) entry which is preliminary data.</text>
</comment>
<gene>
    <name evidence="5" type="ORF">A2975_04735</name>
</gene>
<feature type="compositionally biased region" description="Low complexity" evidence="1">
    <location>
        <begin position="185"/>
        <end position="196"/>
    </location>
</feature>
<dbReference type="Gene3D" id="2.60.40.1260">
    <property type="entry name" value="Lamin Tail domain"/>
    <property type="match status" value="1"/>
</dbReference>
<feature type="chain" id="PRO_5009535067" description="LTD domain-containing protein" evidence="3">
    <location>
        <begin position="25"/>
        <end position="271"/>
    </location>
</feature>
<dbReference type="InterPro" id="IPR036415">
    <property type="entry name" value="Lamin_tail_dom_sf"/>
</dbReference>
<organism evidence="5 6">
    <name type="scientific">Candidatus Woesebacteria bacterium RIFCSPLOWO2_01_FULL_44_14</name>
    <dbReference type="NCBI Taxonomy" id="1802525"/>
    <lineage>
        <taxon>Bacteria</taxon>
        <taxon>Candidatus Woeseibacteriota</taxon>
    </lineage>
</organism>
<dbReference type="Pfam" id="PF00932">
    <property type="entry name" value="LTD"/>
    <property type="match status" value="1"/>
</dbReference>
<keyword evidence="3" id="KW-0732">Signal</keyword>
<protein>
    <recommendedName>
        <fullName evidence="4">LTD domain-containing protein</fullName>
    </recommendedName>
</protein>
<dbReference type="AlphaFoldDB" id="A0A1F8C3V8"/>
<dbReference type="Proteomes" id="UP000178429">
    <property type="component" value="Unassembled WGS sequence"/>
</dbReference>
<evidence type="ECO:0000256" key="2">
    <source>
        <dbReference type="SAM" id="Phobius"/>
    </source>
</evidence>
<sequence length="271" mass="28960">MLPKTILIRIIVVLLFLFTFPATATAQVVINEFQINPSSGQWMELYNKGNSEENISGWVIDDSASPSEKYTIPASTVLPAKNCMVFSSGNFNWNSASADSVILLNSSLSIVEEYPYTSAPPEGITIGRETDGDGSLIVLANSSKNTLNASGQPCFVPTPTPTSTPTPTATATPTSTPTPTPTPTPKATAKATPKPTVSSASDDQGDEDQEEMVLGLREELATPEPTPEEEEKERKKFPIIAGVFIVGGVGMIGGAAYLFFHDRKNFPEEIS</sequence>